<keyword evidence="3" id="KW-0732">Signal</keyword>
<name>A0AAN9VWG6_9ORTH</name>
<dbReference type="Pfam" id="PF00089">
    <property type="entry name" value="Trypsin"/>
    <property type="match status" value="1"/>
</dbReference>
<proteinExistence type="inferred from homology"/>
<dbReference type="InterPro" id="IPR018114">
    <property type="entry name" value="TRYPSIN_HIS"/>
</dbReference>
<organism evidence="10 11">
    <name type="scientific">Gryllus longicercus</name>
    <dbReference type="NCBI Taxonomy" id="2509291"/>
    <lineage>
        <taxon>Eukaryota</taxon>
        <taxon>Metazoa</taxon>
        <taxon>Ecdysozoa</taxon>
        <taxon>Arthropoda</taxon>
        <taxon>Hexapoda</taxon>
        <taxon>Insecta</taxon>
        <taxon>Pterygota</taxon>
        <taxon>Neoptera</taxon>
        <taxon>Polyneoptera</taxon>
        <taxon>Orthoptera</taxon>
        <taxon>Ensifera</taxon>
        <taxon>Gryllidea</taxon>
        <taxon>Grylloidea</taxon>
        <taxon>Gryllidae</taxon>
        <taxon>Gryllinae</taxon>
        <taxon>Gryllus</taxon>
    </lineage>
</organism>
<dbReference type="GO" id="GO:0006508">
    <property type="term" value="P:proteolysis"/>
    <property type="evidence" value="ECO:0007669"/>
    <property type="project" value="UniProtKB-KW"/>
</dbReference>
<feature type="domain" description="Peptidase S1" evidence="9">
    <location>
        <begin position="39"/>
        <end position="266"/>
    </location>
</feature>
<dbReference type="Gene3D" id="2.40.10.10">
    <property type="entry name" value="Trypsin-like serine proteases"/>
    <property type="match status" value="1"/>
</dbReference>
<gene>
    <name evidence="10" type="ORF">R5R35_001790</name>
</gene>
<keyword evidence="7" id="KW-1015">Disulfide bond</keyword>
<reference evidence="10 11" key="1">
    <citation type="submission" date="2024-03" db="EMBL/GenBank/DDBJ databases">
        <title>The genome assembly and annotation of the cricket Gryllus longicercus Weissman &amp; Gray.</title>
        <authorList>
            <person name="Szrajer S."/>
            <person name="Gray D."/>
            <person name="Ylla G."/>
        </authorList>
    </citation>
    <scope>NUCLEOTIDE SEQUENCE [LARGE SCALE GENOMIC DNA]</scope>
    <source>
        <strain evidence="10">DAG 2021-001</strain>
        <tissue evidence="10">Whole body minus gut</tissue>
    </source>
</reference>
<dbReference type="PRINTS" id="PR00722">
    <property type="entry name" value="CHYMOTRYPSIN"/>
</dbReference>
<evidence type="ECO:0000256" key="1">
    <source>
        <dbReference type="ARBA" id="ARBA00007664"/>
    </source>
</evidence>
<dbReference type="Proteomes" id="UP001378592">
    <property type="component" value="Unassembled WGS sequence"/>
</dbReference>
<evidence type="ECO:0000313" key="11">
    <source>
        <dbReference type="Proteomes" id="UP001378592"/>
    </source>
</evidence>
<dbReference type="PROSITE" id="PS00134">
    <property type="entry name" value="TRYPSIN_HIS"/>
    <property type="match status" value="1"/>
</dbReference>
<dbReference type="SMART" id="SM00020">
    <property type="entry name" value="Tryp_SPc"/>
    <property type="match status" value="1"/>
</dbReference>
<dbReference type="InterPro" id="IPR009003">
    <property type="entry name" value="Peptidase_S1_PA"/>
</dbReference>
<evidence type="ECO:0000256" key="8">
    <source>
        <dbReference type="RuleBase" id="RU363034"/>
    </source>
</evidence>
<evidence type="ECO:0000256" key="6">
    <source>
        <dbReference type="ARBA" id="ARBA00023145"/>
    </source>
</evidence>
<dbReference type="EMBL" id="JAZDUA010000036">
    <property type="protein sequence ID" value="KAK7871598.1"/>
    <property type="molecule type" value="Genomic_DNA"/>
</dbReference>
<dbReference type="AlphaFoldDB" id="A0AAN9VWG6"/>
<dbReference type="PANTHER" id="PTHR24252">
    <property type="entry name" value="ACROSIN-RELATED"/>
    <property type="match status" value="1"/>
</dbReference>
<dbReference type="FunFam" id="2.40.10.10:FF:000077">
    <property type="entry name" value="Predicted protein"/>
    <property type="match status" value="1"/>
</dbReference>
<evidence type="ECO:0000256" key="2">
    <source>
        <dbReference type="ARBA" id="ARBA00022670"/>
    </source>
</evidence>
<keyword evidence="6" id="KW-0865">Zymogen</keyword>
<sequence>MNAPGNTIGSMRTPALGYLLSLMNYPNKAPEIMQMDARIINGTETTENEFPYQIALMAETNGGPSYYCGAFLISSRYAVTAAHCVDSPLAFSVRVGSLYHSRGGEKRLVDSAMKHPLYDPESNDFDVAVLLLAPPELAFSRYVQPAQLASAESDARANELGVATGWGTINPKTDTPSNTLMKVNLPILSREECEGAYGAAITARMLCAGYFDGRHDACQGDSGGPLAVGGKVVGVVSWGYGCAQEGCPGVYTSISSVRQWIREVTDGV</sequence>
<comment type="caution">
    <text evidence="10">The sequence shown here is derived from an EMBL/GenBank/DDBJ whole genome shotgun (WGS) entry which is preliminary data.</text>
</comment>
<evidence type="ECO:0000259" key="9">
    <source>
        <dbReference type="PROSITE" id="PS50240"/>
    </source>
</evidence>
<evidence type="ECO:0000256" key="7">
    <source>
        <dbReference type="ARBA" id="ARBA00023157"/>
    </source>
</evidence>
<dbReference type="PROSITE" id="PS00135">
    <property type="entry name" value="TRYPSIN_SER"/>
    <property type="match status" value="1"/>
</dbReference>
<evidence type="ECO:0000313" key="10">
    <source>
        <dbReference type="EMBL" id="KAK7871598.1"/>
    </source>
</evidence>
<dbReference type="InterPro" id="IPR033116">
    <property type="entry name" value="TRYPSIN_SER"/>
</dbReference>
<evidence type="ECO:0000256" key="4">
    <source>
        <dbReference type="ARBA" id="ARBA00022801"/>
    </source>
</evidence>
<dbReference type="SUPFAM" id="SSF50494">
    <property type="entry name" value="Trypsin-like serine proteases"/>
    <property type="match status" value="1"/>
</dbReference>
<dbReference type="CDD" id="cd00190">
    <property type="entry name" value="Tryp_SPc"/>
    <property type="match status" value="1"/>
</dbReference>
<protein>
    <recommendedName>
        <fullName evidence="9">Peptidase S1 domain-containing protein</fullName>
    </recommendedName>
</protein>
<keyword evidence="4 8" id="KW-0378">Hydrolase</keyword>
<keyword evidence="5 8" id="KW-0720">Serine protease</keyword>
<evidence type="ECO:0000256" key="5">
    <source>
        <dbReference type="ARBA" id="ARBA00022825"/>
    </source>
</evidence>
<keyword evidence="2 8" id="KW-0645">Protease</keyword>
<dbReference type="InterPro" id="IPR001254">
    <property type="entry name" value="Trypsin_dom"/>
</dbReference>
<dbReference type="InterPro" id="IPR043504">
    <property type="entry name" value="Peptidase_S1_PA_chymotrypsin"/>
</dbReference>
<accession>A0AAN9VWG6</accession>
<dbReference type="PROSITE" id="PS50240">
    <property type="entry name" value="TRYPSIN_DOM"/>
    <property type="match status" value="1"/>
</dbReference>
<evidence type="ECO:0000256" key="3">
    <source>
        <dbReference type="ARBA" id="ARBA00022729"/>
    </source>
</evidence>
<comment type="similarity">
    <text evidence="1">Belongs to the peptidase S1 family.</text>
</comment>
<keyword evidence="11" id="KW-1185">Reference proteome</keyword>
<dbReference type="PANTHER" id="PTHR24252:SF7">
    <property type="entry name" value="HYALIN"/>
    <property type="match status" value="1"/>
</dbReference>
<dbReference type="GO" id="GO:0004252">
    <property type="term" value="F:serine-type endopeptidase activity"/>
    <property type="evidence" value="ECO:0007669"/>
    <property type="project" value="InterPro"/>
</dbReference>
<dbReference type="InterPro" id="IPR001314">
    <property type="entry name" value="Peptidase_S1A"/>
</dbReference>